<dbReference type="AlphaFoldDB" id="A0AA39HS04"/>
<evidence type="ECO:0000259" key="19">
    <source>
        <dbReference type="PROSITE" id="PS50004"/>
    </source>
</evidence>
<dbReference type="SMART" id="SM00239">
    <property type="entry name" value="C2"/>
    <property type="match status" value="2"/>
</dbReference>
<dbReference type="GO" id="GO:0005737">
    <property type="term" value="C:cytoplasm"/>
    <property type="evidence" value="ECO:0007669"/>
    <property type="project" value="UniProtKB-SubCell"/>
</dbReference>
<dbReference type="Gene3D" id="2.60.40.150">
    <property type="entry name" value="C2 domain"/>
    <property type="match status" value="2"/>
</dbReference>
<evidence type="ECO:0000256" key="18">
    <source>
        <dbReference type="ARBA" id="ARBA00076171"/>
    </source>
</evidence>
<evidence type="ECO:0000256" key="17">
    <source>
        <dbReference type="ARBA" id="ARBA00074834"/>
    </source>
</evidence>
<dbReference type="InterPro" id="IPR045052">
    <property type="entry name" value="Copine"/>
</dbReference>
<protein>
    <recommendedName>
        <fullName evidence="17">Copine-3</fullName>
    </recommendedName>
    <alternativeName>
        <fullName evidence="18">Copine III</fullName>
    </alternativeName>
</protein>
<keyword evidence="13" id="KW-0472">Membrane</keyword>
<evidence type="ECO:0000256" key="15">
    <source>
        <dbReference type="ARBA" id="ARBA00058857"/>
    </source>
</evidence>
<keyword evidence="7" id="KW-0963">Cytoplasm</keyword>
<dbReference type="PROSITE" id="PS50234">
    <property type="entry name" value="VWFA"/>
    <property type="match status" value="1"/>
</dbReference>
<dbReference type="Proteomes" id="UP001175271">
    <property type="component" value="Unassembled WGS sequence"/>
</dbReference>
<evidence type="ECO:0000313" key="22">
    <source>
        <dbReference type="Proteomes" id="UP001175271"/>
    </source>
</evidence>
<keyword evidence="22" id="KW-1185">Reference proteome</keyword>
<reference evidence="21" key="1">
    <citation type="submission" date="2023-06" db="EMBL/GenBank/DDBJ databases">
        <title>Genomic analysis of the entomopathogenic nematode Steinernema hermaphroditum.</title>
        <authorList>
            <person name="Schwarz E.M."/>
            <person name="Heppert J.K."/>
            <person name="Baniya A."/>
            <person name="Schwartz H.T."/>
            <person name="Tan C.-H."/>
            <person name="Antoshechkin I."/>
            <person name="Sternberg P.W."/>
            <person name="Goodrich-Blair H."/>
            <person name="Dillman A.R."/>
        </authorList>
    </citation>
    <scope>NUCLEOTIDE SEQUENCE</scope>
    <source>
        <strain evidence="21">PS9179</strain>
        <tissue evidence="21">Whole animal</tissue>
    </source>
</reference>
<accession>A0AA39HS04</accession>
<dbReference type="FunFam" id="2.60.40.150:FF:000099">
    <property type="entry name" value="Copine 3"/>
    <property type="match status" value="1"/>
</dbReference>
<keyword evidence="6" id="KW-1003">Cell membrane</keyword>
<keyword evidence="11" id="KW-0106">Calcium</keyword>
<dbReference type="GO" id="GO:0005634">
    <property type="term" value="C:nucleus"/>
    <property type="evidence" value="ECO:0007669"/>
    <property type="project" value="UniProtKB-SubCell"/>
</dbReference>
<evidence type="ECO:0000256" key="14">
    <source>
        <dbReference type="ARBA" id="ARBA00023242"/>
    </source>
</evidence>
<dbReference type="SUPFAM" id="SSF49562">
    <property type="entry name" value="C2 domain (Calcium/lipid-binding domain, CaLB)"/>
    <property type="match status" value="2"/>
</dbReference>
<dbReference type="CDD" id="cd04047">
    <property type="entry name" value="C2B_Copine"/>
    <property type="match status" value="1"/>
</dbReference>
<evidence type="ECO:0000256" key="7">
    <source>
        <dbReference type="ARBA" id="ARBA00022490"/>
    </source>
</evidence>
<evidence type="ECO:0000256" key="13">
    <source>
        <dbReference type="ARBA" id="ARBA00023136"/>
    </source>
</evidence>
<feature type="domain" description="VWFA" evidence="20">
    <location>
        <begin position="299"/>
        <end position="503"/>
    </location>
</feature>
<evidence type="ECO:0000256" key="1">
    <source>
        <dbReference type="ARBA" id="ARBA00004123"/>
    </source>
</evidence>
<keyword evidence="8" id="KW-0597">Phosphoprotein</keyword>
<keyword evidence="10" id="KW-0677">Repeat</keyword>
<dbReference type="InterPro" id="IPR002035">
    <property type="entry name" value="VWF_A"/>
</dbReference>
<evidence type="ECO:0000256" key="16">
    <source>
        <dbReference type="ARBA" id="ARBA00065466"/>
    </source>
</evidence>
<evidence type="ECO:0000256" key="8">
    <source>
        <dbReference type="ARBA" id="ARBA00022553"/>
    </source>
</evidence>
<sequence length="591" mass="66017">MDRPPLQDSLLSSKVRLTLAAKDLKDLDLFSKSDPICVVYLTSSIARGTMRTVEVGRTECVMNNLNPEWAKTILVDYFFEEVQKVRFEVYDVDSKSNNLKDHDFIGAAETSLGEIVGSPGSTKWLTLQGSGKCGSLKVVAEEANETSKEILMLQCRGVKLDKKDFFGKSDPFLNFYRMNDDGSRILAHRTEFIKRTLNPKWVPFEINLQQLCFGDRTRKFRIECFDYDNDGGHDLIGTCETTCDRLVFQEDSEIPLINQKKKDKKGKRYKNSGTVVIDAAKTKRYYSFLEYVTGGTRLDFAVAIDFTASNGQVNDPRSLHYIDTSLNEYQMAIRAIADICAPYNPTQVFEAMGFGAKVNRSPYVDHCFPLNLSKENFNVLGVEGLMSAYKNCQSGCQLYGPTNFAPVILKVLNKVTSFPRDGSRYQVLLIVTDGVICDFDQTVSAIITASHHPLSIIIIGVGTEDFSRMEDLDSDDALLTLNGRTAQRDIVQFVPLREFLGKYGLNGVYGPTAMARLAKEVLAEVPEQVTSYMNSMNIAPKVPKERQQMPPPDQLSKPTVDIPFVGSSNGNFYPDISGIRIAPQPPTAPLE</sequence>
<organism evidence="21 22">
    <name type="scientific">Steinernema hermaphroditum</name>
    <dbReference type="NCBI Taxonomy" id="289476"/>
    <lineage>
        <taxon>Eukaryota</taxon>
        <taxon>Metazoa</taxon>
        <taxon>Ecdysozoa</taxon>
        <taxon>Nematoda</taxon>
        <taxon>Chromadorea</taxon>
        <taxon>Rhabditida</taxon>
        <taxon>Tylenchina</taxon>
        <taxon>Panagrolaimomorpha</taxon>
        <taxon>Strongyloidoidea</taxon>
        <taxon>Steinernematidae</taxon>
        <taxon>Steinernema</taxon>
    </lineage>
</organism>
<dbReference type="PANTHER" id="PTHR10857:SF106">
    <property type="entry name" value="C2 DOMAIN-CONTAINING PROTEIN"/>
    <property type="match status" value="1"/>
</dbReference>
<evidence type="ECO:0000256" key="10">
    <source>
        <dbReference type="ARBA" id="ARBA00022737"/>
    </source>
</evidence>
<evidence type="ECO:0000256" key="9">
    <source>
        <dbReference type="ARBA" id="ARBA00022723"/>
    </source>
</evidence>
<dbReference type="Pfam" id="PF00168">
    <property type="entry name" value="C2"/>
    <property type="match status" value="2"/>
</dbReference>
<evidence type="ECO:0000256" key="11">
    <source>
        <dbReference type="ARBA" id="ARBA00022837"/>
    </source>
</evidence>
<evidence type="ECO:0000256" key="2">
    <source>
        <dbReference type="ARBA" id="ARBA00004236"/>
    </source>
</evidence>
<feature type="domain" description="C2" evidence="19">
    <location>
        <begin position="1"/>
        <end position="125"/>
    </location>
</feature>
<dbReference type="SMART" id="SM00327">
    <property type="entry name" value="VWA"/>
    <property type="match status" value="1"/>
</dbReference>
<comment type="function">
    <text evidence="15">Calcium-dependent phospholipid-binding protein that plays a role in ERBB2-mediated tumor cell migration in response to growth factor heregulin stimulation.</text>
</comment>
<keyword evidence="14" id="KW-0539">Nucleus</keyword>
<dbReference type="GO" id="GO:0005925">
    <property type="term" value="C:focal adhesion"/>
    <property type="evidence" value="ECO:0007669"/>
    <property type="project" value="UniProtKB-SubCell"/>
</dbReference>
<evidence type="ECO:0000256" key="5">
    <source>
        <dbReference type="ARBA" id="ARBA00009048"/>
    </source>
</evidence>
<comment type="caution">
    <text evidence="21">The sequence shown here is derived from an EMBL/GenBank/DDBJ whole genome shotgun (WGS) entry which is preliminary data.</text>
</comment>
<dbReference type="InterPro" id="IPR010734">
    <property type="entry name" value="Copine_C"/>
</dbReference>
<dbReference type="InterPro" id="IPR000008">
    <property type="entry name" value="C2_dom"/>
</dbReference>
<evidence type="ECO:0000313" key="21">
    <source>
        <dbReference type="EMBL" id="KAK0410430.1"/>
    </source>
</evidence>
<comment type="subcellular location">
    <subcellularLocation>
        <location evidence="3">Cell junction</location>
        <location evidence="3">Focal adhesion</location>
    </subcellularLocation>
    <subcellularLocation>
        <location evidence="2">Cell membrane</location>
    </subcellularLocation>
    <subcellularLocation>
        <location evidence="4">Cytoplasm</location>
    </subcellularLocation>
    <subcellularLocation>
        <location evidence="1">Nucleus</location>
    </subcellularLocation>
</comment>
<dbReference type="GO" id="GO:0046872">
    <property type="term" value="F:metal ion binding"/>
    <property type="evidence" value="ECO:0007669"/>
    <property type="project" value="UniProtKB-KW"/>
</dbReference>
<evidence type="ECO:0000259" key="20">
    <source>
        <dbReference type="PROSITE" id="PS50234"/>
    </source>
</evidence>
<comment type="similarity">
    <text evidence="5">Belongs to the copine family.</text>
</comment>
<keyword evidence="9" id="KW-0479">Metal-binding</keyword>
<dbReference type="FunFam" id="2.60.40.150:FF:000042">
    <property type="entry name" value="Copine 3"/>
    <property type="match status" value="1"/>
</dbReference>
<dbReference type="PROSITE" id="PS50004">
    <property type="entry name" value="C2"/>
    <property type="match status" value="2"/>
</dbReference>
<dbReference type="GO" id="GO:0071277">
    <property type="term" value="P:cellular response to calcium ion"/>
    <property type="evidence" value="ECO:0007669"/>
    <property type="project" value="TreeGrafter"/>
</dbReference>
<keyword evidence="12" id="KW-0965">Cell junction</keyword>
<dbReference type="GO" id="GO:0005886">
    <property type="term" value="C:plasma membrane"/>
    <property type="evidence" value="ECO:0007669"/>
    <property type="project" value="UniProtKB-SubCell"/>
</dbReference>
<evidence type="ECO:0000256" key="12">
    <source>
        <dbReference type="ARBA" id="ARBA00022949"/>
    </source>
</evidence>
<dbReference type="Pfam" id="PF07002">
    <property type="entry name" value="Copine"/>
    <property type="match status" value="1"/>
</dbReference>
<dbReference type="SUPFAM" id="SSF53300">
    <property type="entry name" value="vWA-like"/>
    <property type="match status" value="1"/>
</dbReference>
<dbReference type="GO" id="GO:0005544">
    <property type="term" value="F:calcium-dependent phospholipid binding"/>
    <property type="evidence" value="ECO:0007669"/>
    <property type="project" value="InterPro"/>
</dbReference>
<dbReference type="InterPro" id="IPR037768">
    <property type="entry name" value="C2B_Copine"/>
</dbReference>
<evidence type="ECO:0000256" key="4">
    <source>
        <dbReference type="ARBA" id="ARBA00004496"/>
    </source>
</evidence>
<dbReference type="InterPro" id="IPR036465">
    <property type="entry name" value="vWFA_dom_sf"/>
</dbReference>
<dbReference type="CDD" id="cd04048">
    <property type="entry name" value="C2A_Copine"/>
    <property type="match status" value="1"/>
</dbReference>
<comment type="subunit">
    <text evidence="16">Monomer. Interacts with ERBB2 (preferentially with the tyrosine phosphorylated form); this interaction occurs at the cell membrane and is increased in a growth factor heregulin-dependent manner. Interacts with SHC1; this interaction may mediate the binding of CPNE3 with ERBB2. Interacts with RACK1.</text>
</comment>
<evidence type="ECO:0000256" key="6">
    <source>
        <dbReference type="ARBA" id="ARBA00022475"/>
    </source>
</evidence>
<feature type="domain" description="C2" evidence="19">
    <location>
        <begin position="132"/>
        <end position="256"/>
    </location>
</feature>
<gene>
    <name evidence="21" type="ORF">QR680_005129</name>
</gene>
<dbReference type="PANTHER" id="PTHR10857">
    <property type="entry name" value="COPINE"/>
    <property type="match status" value="1"/>
</dbReference>
<name>A0AA39HS04_9BILA</name>
<proteinExistence type="inferred from homology"/>
<dbReference type="InterPro" id="IPR035892">
    <property type="entry name" value="C2_domain_sf"/>
</dbReference>
<evidence type="ECO:0000256" key="3">
    <source>
        <dbReference type="ARBA" id="ARBA00004246"/>
    </source>
</evidence>
<dbReference type="EMBL" id="JAUCMV010000003">
    <property type="protein sequence ID" value="KAK0410430.1"/>
    <property type="molecule type" value="Genomic_DNA"/>
</dbReference>